<evidence type="ECO:0000313" key="1">
    <source>
        <dbReference type="EMBL" id="PJA02577.1"/>
    </source>
</evidence>
<sequence length="182" mass="21699">MAKNDFWDLSCRPYTQLKLKILKEYLDFWARVFFSQASKHKNWKEYQDVYYIDCFAGRGKYHCNGQKDAINGSPLIALKCASEFQKIPKYKGVKMYCIFVERYKKISQDLEKFCEPYKGKVDFEIHKEKDFNDVIQNIIDKINYHPTFFFIDPDGIKELKKESLEKIVNRKGATDILLNYIK</sequence>
<organism evidence="1 2">
    <name type="scientific">bacterium (Candidatus Gribaldobacteria) CG_4_10_14_0_2_um_filter_36_18</name>
    <dbReference type="NCBI Taxonomy" id="2014264"/>
    <lineage>
        <taxon>Bacteria</taxon>
        <taxon>Candidatus Gribaldobacteria</taxon>
    </lineage>
</organism>
<reference evidence="2" key="1">
    <citation type="submission" date="2017-09" db="EMBL/GenBank/DDBJ databases">
        <title>Depth-based differentiation of microbial function through sediment-hosted aquifers and enrichment of novel symbionts in the deep terrestrial subsurface.</title>
        <authorList>
            <person name="Probst A.J."/>
            <person name="Ladd B."/>
            <person name="Jarett J.K."/>
            <person name="Geller-Mcgrath D.E."/>
            <person name="Sieber C.M.K."/>
            <person name="Emerson J.B."/>
            <person name="Anantharaman K."/>
            <person name="Thomas B.C."/>
            <person name="Malmstrom R."/>
            <person name="Stieglmeier M."/>
            <person name="Klingl A."/>
            <person name="Woyke T."/>
            <person name="Ryan C.M."/>
            <person name="Banfield J.F."/>
        </authorList>
    </citation>
    <scope>NUCLEOTIDE SEQUENCE [LARGE SCALE GENOMIC DNA]</scope>
</reference>
<gene>
    <name evidence="1" type="ORF">COX73_00015</name>
</gene>
<evidence type="ECO:0008006" key="3">
    <source>
        <dbReference type="Google" id="ProtNLM"/>
    </source>
</evidence>
<dbReference type="EMBL" id="PFPS01000001">
    <property type="protein sequence ID" value="PJA02577.1"/>
    <property type="molecule type" value="Genomic_DNA"/>
</dbReference>
<feature type="non-terminal residue" evidence="1">
    <location>
        <position position="182"/>
    </location>
</feature>
<dbReference type="NCBIfam" id="TIGR04474">
    <property type="entry name" value="tcm_partner"/>
    <property type="match status" value="1"/>
</dbReference>
<name>A0A2M7VL58_9BACT</name>
<comment type="caution">
    <text evidence="1">The sequence shown here is derived from an EMBL/GenBank/DDBJ whole genome shotgun (WGS) entry which is preliminary data.</text>
</comment>
<evidence type="ECO:0000313" key="2">
    <source>
        <dbReference type="Proteomes" id="UP000231469"/>
    </source>
</evidence>
<proteinExistence type="predicted"/>
<protein>
    <recommendedName>
        <fullName evidence="3">Three-Cys-motif partner protein TcmP</fullName>
    </recommendedName>
</protein>
<dbReference type="InterPro" id="IPR031009">
    <property type="entry name" value="Tcm_partner"/>
</dbReference>
<dbReference type="AlphaFoldDB" id="A0A2M7VL58"/>
<accession>A0A2M7VL58</accession>
<dbReference type="Proteomes" id="UP000231469">
    <property type="component" value="Unassembled WGS sequence"/>
</dbReference>